<dbReference type="InterPro" id="IPR011962">
    <property type="entry name" value="dCTP_deaminase"/>
</dbReference>
<dbReference type="Pfam" id="PF22769">
    <property type="entry name" value="DCD"/>
    <property type="match status" value="1"/>
</dbReference>
<dbReference type="PANTHER" id="PTHR42680:SF3">
    <property type="entry name" value="DCTP DEAMINASE"/>
    <property type="match status" value="1"/>
</dbReference>
<dbReference type="SUPFAM" id="SSF51283">
    <property type="entry name" value="dUTPase-like"/>
    <property type="match status" value="1"/>
</dbReference>
<dbReference type="CDD" id="cd07557">
    <property type="entry name" value="trimeric_dUTPase"/>
    <property type="match status" value="1"/>
</dbReference>
<evidence type="ECO:0000256" key="2">
    <source>
        <dbReference type="ARBA" id="ARBA00023080"/>
    </source>
</evidence>
<evidence type="ECO:0000313" key="4">
    <source>
        <dbReference type="Proteomes" id="UP000431401"/>
    </source>
</evidence>
<dbReference type="InterPro" id="IPR036157">
    <property type="entry name" value="dUTPase-like_sf"/>
</dbReference>
<dbReference type="PANTHER" id="PTHR42680">
    <property type="entry name" value="DCTP DEAMINASE"/>
    <property type="match status" value="1"/>
</dbReference>
<dbReference type="Proteomes" id="UP000431401">
    <property type="component" value="Unassembled WGS sequence"/>
</dbReference>
<dbReference type="NCBIfam" id="TIGR02274">
    <property type="entry name" value="dCTP_deam"/>
    <property type="match status" value="1"/>
</dbReference>
<dbReference type="EC" id="3.5.4.13" evidence="3"/>
<name>A0A7K0DVD4_9NOCA</name>
<protein>
    <submittedName>
        <fullName evidence="3">Deoxycytidine triphosphate deaminase</fullName>
        <ecNumber evidence="3">3.5.4.13</ecNumber>
    </submittedName>
</protein>
<dbReference type="EMBL" id="WEGI01000009">
    <property type="protein sequence ID" value="MQY28794.1"/>
    <property type="molecule type" value="Genomic_DNA"/>
</dbReference>
<dbReference type="GO" id="GO:0006229">
    <property type="term" value="P:dUTP biosynthetic process"/>
    <property type="evidence" value="ECO:0007669"/>
    <property type="project" value="InterPro"/>
</dbReference>
<keyword evidence="1 3" id="KW-0378">Hydrolase</keyword>
<comment type="caution">
    <text evidence="3">The sequence shown here is derived from an EMBL/GenBank/DDBJ whole genome shotgun (WGS) entry which is preliminary data.</text>
</comment>
<reference evidence="3 4" key="1">
    <citation type="submission" date="2019-10" db="EMBL/GenBank/DDBJ databases">
        <title>Nocardia macrotermitis sp. nov. and Nocardia aurantia sp. nov., isolated from the gut of fungus growing-termite Macrotermes natalensis.</title>
        <authorList>
            <person name="Benndorf R."/>
            <person name="Schwitalla J."/>
            <person name="Martin K."/>
            <person name="De Beer W."/>
            <person name="Kaster A.-K."/>
            <person name="Vollmers J."/>
            <person name="Poulsen M."/>
            <person name="Beemelmanns C."/>
        </authorList>
    </citation>
    <scope>NUCLEOTIDE SEQUENCE [LARGE SCALE GENOMIC DNA]</scope>
    <source>
        <strain evidence="3 4">RB56</strain>
    </source>
</reference>
<evidence type="ECO:0000256" key="1">
    <source>
        <dbReference type="ARBA" id="ARBA00022801"/>
    </source>
</evidence>
<dbReference type="AlphaFoldDB" id="A0A7K0DVD4"/>
<gene>
    <name evidence="3" type="primary">dcd_3</name>
    <name evidence="3" type="ORF">NRB56_43780</name>
</gene>
<evidence type="ECO:0000313" key="3">
    <source>
        <dbReference type="EMBL" id="MQY28794.1"/>
    </source>
</evidence>
<accession>A0A7K0DVD4</accession>
<organism evidence="3 4">
    <name type="scientific">Nocardia aurantia</name>
    <dbReference type="NCBI Taxonomy" id="2585199"/>
    <lineage>
        <taxon>Bacteria</taxon>
        <taxon>Bacillati</taxon>
        <taxon>Actinomycetota</taxon>
        <taxon>Actinomycetes</taxon>
        <taxon>Mycobacteriales</taxon>
        <taxon>Nocardiaceae</taxon>
        <taxon>Nocardia</taxon>
    </lineage>
</organism>
<dbReference type="InterPro" id="IPR033704">
    <property type="entry name" value="dUTPase_trimeric"/>
</dbReference>
<dbReference type="Gene3D" id="2.70.40.10">
    <property type="match status" value="1"/>
</dbReference>
<dbReference type="GO" id="GO:0015949">
    <property type="term" value="P:nucleobase-containing small molecule interconversion"/>
    <property type="evidence" value="ECO:0007669"/>
    <property type="project" value="TreeGrafter"/>
</dbReference>
<proteinExistence type="predicted"/>
<keyword evidence="2" id="KW-0546">Nucleotide metabolism</keyword>
<keyword evidence="4" id="KW-1185">Reference proteome</keyword>
<dbReference type="GO" id="GO:0008829">
    <property type="term" value="F:dCTP deaminase activity"/>
    <property type="evidence" value="ECO:0007669"/>
    <property type="project" value="UniProtKB-EC"/>
</dbReference>
<sequence length="197" mass="21684">MKRLILSKPTIQRYLENGSISVRPASGAGSIRPFGIRIHLSDEILRPRSKVIDLGDPAQMDDLYERESIAESPLVLEPGDFVLGATVEAFKVDPHLACKLDGRSTLARLGLMIHCTADTIDNNTGSHRAVVLELKNISSFTMKIPFGYGIGMLTFFRGSEPVDPEDEQSQYDDQLKVTGPNLAFPAPLLGREYLVQS</sequence>
<dbReference type="OrthoDB" id="9780956at2"/>